<dbReference type="EMBL" id="VIEB01000210">
    <property type="protein sequence ID" value="TQE00542.1"/>
    <property type="molecule type" value="Genomic_DNA"/>
</dbReference>
<evidence type="ECO:0000313" key="1">
    <source>
        <dbReference type="EMBL" id="TQE00542.1"/>
    </source>
</evidence>
<protein>
    <submittedName>
        <fullName evidence="1">Uncharacterized protein</fullName>
    </submittedName>
</protein>
<keyword evidence="2" id="KW-1185">Reference proteome</keyword>
<dbReference type="Proteomes" id="UP000315295">
    <property type="component" value="Unassembled WGS sequence"/>
</dbReference>
<organism evidence="1 2">
    <name type="scientific">Malus baccata</name>
    <name type="common">Siberian crab apple</name>
    <name type="synonym">Pyrus baccata</name>
    <dbReference type="NCBI Taxonomy" id="106549"/>
    <lineage>
        <taxon>Eukaryota</taxon>
        <taxon>Viridiplantae</taxon>
        <taxon>Streptophyta</taxon>
        <taxon>Embryophyta</taxon>
        <taxon>Tracheophyta</taxon>
        <taxon>Spermatophyta</taxon>
        <taxon>Magnoliopsida</taxon>
        <taxon>eudicotyledons</taxon>
        <taxon>Gunneridae</taxon>
        <taxon>Pentapetalae</taxon>
        <taxon>rosids</taxon>
        <taxon>fabids</taxon>
        <taxon>Rosales</taxon>
        <taxon>Rosaceae</taxon>
        <taxon>Amygdaloideae</taxon>
        <taxon>Maleae</taxon>
        <taxon>Malus</taxon>
    </lineage>
</organism>
<comment type="caution">
    <text evidence="1">The sequence shown here is derived from an EMBL/GenBank/DDBJ whole genome shotgun (WGS) entry which is preliminary data.</text>
</comment>
<name>A0A540MP57_MALBA</name>
<sequence>MNLLRFFRSKPLEKVRPAEDQNMVIRAFHSLDPKKFTNYIDQTQSNNVTYT</sequence>
<proteinExistence type="predicted"/>
<evidence type="ECO:0000313" key="2">
    <source>
        <dbReference type="Proteomes" id="UP000315295"/>
    </source>
</evidence>
<reference evidence="1 2" key="1">
    <citation type="journal article" date="2019" name="G3 (Bethesda)">
        <title>Sequencing of a Wild Apple (Malus baccata) Genome Unravels the Differences Between Cultivated and Wild Apple Species Regarding Disease Resistance and Cold Tolerance.</title>
        <authorList>
            <person name="Chen X."/>
        </authorList>
    </citation>
    <scope>NUCLEOTIDE SEQUENCE [LARGE SCALE GENOMIC DNA]</scope>
    <source>
        <strain evidence="2">cv. Shandingzi</strain>
        <tissue evidence="1">Leaves</tissue>
    </source>
</reference>
<gene>
    <name evidence="1" type="ORF">C1H46_013786</name>
</gene>
<dbReference type="AlphaFoldDB" id="A0A540MP57"/>
<accession>A0A540MP57</accession>